<proteinExistence type="inferred from homology"/>
<evidence type="ECO:0000259" key="9">
    <source>
        <dbReference type="PROSITE" id="PS50166"/>
    </source>
</evidence>
<evidence type="ECO:0000256" key="1">
    <source>
        <dbReference type="ARBA" id="ARBA00004123"/>
    </source>
</evidence>
<evidence type="ECO:0000256" key="5">
    <source>
        <dbReference type="ARBA" id="ARBA00022490"/>
    </source>
</evidence>
<evidence type="ECO:0000256" key="6">
    <source>
        <dbReference type="ARBA" id="ARBA00022927"/>
    </source>
</evidence>
<dbReference type="Gene3D" id="1.25.10.10">
    <property type="entry name" value="Leucine-rich Repeat Variant"/>
    <property type="match status" value="2"/>
</dbReference>
<evidence type="ECO:0000313" key="10">
    <source>
        <dbReference type="Proteomes" id="UP000695000"/>
    </source>
</evidence>
<evidence type="ECO:0000256" key="3">
    <source>
        <dbReference type="ARBA" id="ARBA00009466"/>
    </source>
</evidence>
<keyword evidence="5" id="KW-0963">Cytoplasm</keyword>
<dbReference type="InterPro" id="IPR044189">
    <property type="entry name" value="XPO4/7-like"/>
</dbReference>
<sequence length="1128" mass="127906">MEKQALAALESAANIILAPPNLVSNEQRHNAEGVFLGFRKSKCPYAVCRQILETSNSDYVKFEAAEVLKCALIREWTFLQESDILSLRQYLLHYIISRDIPAFVQDKLLQVLAIMVKRGSVEDFGQDRGNILNDVEALFINGDSAKQILGCKLITNLMQEYAITVKSTDVGLSWEVHYKAKMNFEAVDLKRIFQFCVQVISEIIKSDTPFGDNVNNLLKHLLTIIESILSWGFMASSLPKKLIGLYEMVQRADHAPSLRLGMQWKSIMFAPQFLPLMFQIYWKVRDNDQLSHHAMTCLVQLASLNGGIMAEHTDKMLYIGAFMENFLKLITSVTIKSKESLGISQITKNIHLHFVHDVIALPKALQESYIDDLTRLTCCFIEGAATEEVDCDEKCYMDSFEIMLESWALLIQEYRQVTNDFLGQAATCIFNTYLKCHLSSPDGSRKQGTDLEVEEIEDDEDNDRTKFKDQLQTIGLFGRIVPDQALPILYKLLEDRTNKLRSHLHTMQSQAMSINDSVTLDNIFEDIHWTVLIAGHTLCMDSDGETPTIPSDLMRYSMDMNAKGLTNLDESLKVMASVQQLGNDAECSPLCDHAVRIFADVLKLCAIESSAAEVKLGHFMSPEVSCTLMWFLKRWSLSYLLPTESFYQEISPVLIGALGKDTEGANFVMNFVLAKIQSNICYYNSEPILLRDTVELFSDVVGIKSKSLYIVKTEGLWNLINLQSKLQAGMLPVNIRRGLYKGFVLAGTALKKDDEAVQYYDQILKPVQQRFKGVLCQENFNRIYQQDNIQKEIQDLLECFIGISKGATMGTVVILFKFLGPILSELPVLLNMYHNYQVIVQMILDLFGQCAKNVLCYLSVADSNQLYETTYNVVQVYAKCNQNRFSTEALNEEGNFQDLCLVMDLLTYILSKDCLDLNPLINQEEPTVAASDVALYGLRFIMPLMTLDLLKYPALCHQYYGLLTLINDIYPEKVCALPEDMLRKLLTSVEIGLTQFTADVAQPCLDFVAGLATHIFKHSMKQSAAYQALMPFLKLIMDLTLSQQICTDMVATASLCIYTLICCYSEQYQMLVQNMIQMQTDPAVAERLATEFNRLMANVPLTCDRHKLKFRDQFDKFICNVHGFLLVK</sequence>
<keyword evidence="4" id="KW-0813">Transport</keyword>
<dbReference type="RefSeq" id="XP_017771459.1">
    <property type="nucleotide sequence ID" value="XM_017915970.1"/>
</dbReference>
<comment type="similarity">
    <text evidence="3">Belongs to the exportin family.</text>
</comment>
<evidence type="ECO:0000256" key="4">
    <source>
        <dbReference type="ARBA" id="ARBA00022448"/>
    </source>
</evidence>
<dbReference type="PROSITE" id="PS50166">
    <property type="entry name" value="IMPORTIN_B_NT"/>
    <property type="match status" value="1"/>
</dbReference>
<dbReference type="Proteomes" id="UP000695000">
    <property type="component" value="Unplaced"/>
</dbReference>
<reference evidence="11" key="1">
    <citation type="submission" date="2025-08" db="UniProtKB">
        <authorList>
            <consortium name="RefSeq"/>
        </authorList>
    </citation>
    <scope>IDENTIFICATION</scope>
    <source>
        <tissue evidence="11">Whole Larva</tissue>
    </source>
</reference>
<dbReference type="InterPro" id="IPR011989">
    <property type="entry name" value="ARM-like"/>
</dbReference>
<name>A0ABM1MA59_NICVS</name>
<keyword evidence="10" id="KW-1185">Reference proteome</keyword>
<dbReference type="SUPFAM" id="SSF48371">
    <property type="entry name" value="ARM repeat"/>
    <property type="match status" value="1"/>
</dbReference>
<comment type="subcellular location">
    <subcellularLocation>
        <location evidence="2">Cytoplasm</location>
    </subcellularLocation>
    <subcellularLocation>
        <location evidence="1">Nucleus</location>
    </subcellularLocation>
</comment>
<dbReference type="InterPro" id="IPR016024">
    <property type="entry name" value="ARM-type_fold"/>
</dbReference>
<evidence type="ECO:0000256" key="2">
    <source>
        <dbReference type="ARBA" id="ARBA00004496"/>
    </source>
</evidence>
<feature type="domain" description="Importin N-terminal" evidence="9">
    <location>
        <begin position="31"/>
        <end position="97"/>
    </location>
</feature>
<evidence type="ECO:0000256" key="7">
    <source>
        <dbReference type="ARBA" id="ARBA00023242"/>
    </source>
</evidence>
<dbReference type="PANTHER" id="PTHR12596">
    <property type="entry name" value="EXPORTIN 4,7-RELATED"/>
    <property type="match status" value="1"/>
</dbReference>
<evidence type="ECO:0000256" key="8">
    <source>
        <dbReference type="ARBA" id="ARBA00040444"/>
    </source>
</evidence>
<accession>A0ABM1MA59</accession>
<dbReference type="InterPro" id="IPR001494">
    <property type="entry name" value="Importin-beta_N"/>
</dbReference>
<organism evidence="10 11">
    <name type="scientific">Nicrophorus vespilloides</name>
    <name type="common">Boreal carrion beetle</name>
    <dbReference type="NCBI Taxonomy" id="110193"/>
    <lineage>
        <taxon>Eukaryota</taxon>
        <taxon>Metazoa</taxon>
        <taxon>Ecdysozoa</taxon>
        <taxon>Arthropoda</taxon>
        <taxon>Hexapoda</taxon>
        <taxon>Insecta</taxon>
        <taxon>Pterygota</taxon>
        <taxon>Neoptera</taxon>
        <taxon>Endopterygota</taxon>
        <taxon>Coleoptera</taxon>
        <taxon>Polyphaga</taxon>
        <taxon>Staphyliniformia</taxon>
        <taxon>Silphidae</taxon>
        <taxon>Nicrophorinae</taxon>
        <taxon>Nicrophorus</taxon>
    </lineage>
</organism>
<evidence type="ECO:0000313" key="11">
    <source>
        <dbReference type="RefSeq" id="XP_017771459.1"/>
    </source>
</evidence>
<keyword evidence="7" id="KW-0539">Nucleus</keyword>
<gene>
    <name evidence="11" type="primary">LOC108558910</name>
</gene>
<dbReference type="GeneID" id="108558910"/>
<protein>
    <recommendedName>
        <fullName evidence="8">Exportin-4</fullName>
    </recommendedName>
</protein>
<keyword evidence="6" id="KW-0653">Protein transport</keyword>
<dbReference type="PANTHER" id="PTHR12596:SF1">
    <property type="entry name" value="EXPORTIN-4"/>
    <property type="match status" value="1"/>
</dbReference>